<proteinExistence type="predicted"/>
<dbReference type="Proteomes" id="UP001233999">
    <property type="component" value="Unassembled WGS sequence"/>
</dbReference>
<feature type="compositionally biased region" description="Polar residues" evidence="4">
    <location>
        <begin position="83"/>
        <end position="106"/>
    </location>
</feature>
<evidence type="ECO:0000256" key="4">
    <source>
        <dbReference type="SAM" id="MobiDB-lite"/>
    </source>
</evidence>
<dbReference type="GO" id="GO:0003676">
    <property type="term" value="F:nucleic acid binding"/>
    <property type="evidence" value="ECO:0007669"/>
    <property type="project" value="InterPro"/>
</dbReference>
<dbReference type="Pfam" id="PF12874">
    <property type="entry name" value="zf-met"/>
    <property type="match status" value="3"/>
</dbReference>
<feature type="region of interest" description="Disordered" evidence="4">
    <location>
        <begin position="1"/>
        <end position="113"/>
    </location>
</feature>
<keyword evidence="8" id="KW-1185">Reference proteome</keyword>
<feature type="domain" description="C2H2-type" evidence="5">
    <location>
        <begin position="305"/>
        <end position="329"/>
    </location>
</feature>
<dbReference type="GO" id="GO:0008270">
    <property type="term" value="F:zinc ion binding"/>
    <property type="evidence" value="ECO:0007669"/>
    <property type="project" value="InterPro"/>
</dbReference>
<feature type="domain" description="C2H2-type" evidence="5">
    <location>
        <begin position="394"/>
        <end position="418"/>
    </location>
</feature>
<evidence type="ECO:0000313" key="8">
    <source>
        <dbReference type="Proteomes" id="UP001233999"/>
    </source>
</evidence>
<dbReference type="InterPro" id="IPR013087">
    <property type="entry name" value="Znf_C2H2_type"/>
</dbReference>
<evidence type="ECO:0000313" key="7">
    <source>
        <dbReference type="EMBL" id="KAJ9598470.1"/>
    </source>
</evidence>
<dbReference type="PANTHER" id="PTHR46786:SF1">
    <property type="entry name" value="ZINC FINGER MATRIN-TYPE PROTEIN 3"/>
    <property type="match status" value="1"/>
</dbReference>
<dbReference type="InterPro" id="IPR022755">
    <property type="entry name" value="Znf_C2H2_jaz"/>
</dbReference>
<feature type="compositionally biased region" description="Pro residues" evidence="4">
    <location>
        <begin position="22"/>
        <end position="32"/>
    </location>
</feature>
<accession>A0AAD8AGQ9</accession>
<protein>
    <recommendedName>
        <fullName evidence="9">Zinc finger matrin-type protein 3</fullName>
    </recommendedName>
</protein>
<feature type="domain" description="U1-type" evidence="6">
    <location>
        <begin position="391"/>
        <end position="425"/>
    </location>
</feature>
<feature type="domain" description="U1-type" evidence="6">
    <location>
        <begin position="145"/>
        <end position="179"/>
    </location>
</feature>
<evidence type="ECO:0000259" key="5">
    <source>
        <dbReference type="SMART" id="SM00355"/>
    </source>
</evidence>
<keyword evidence="1" id="KW-0479">Metal-binding</keyword>
<feature type="domain" description="U1-type" evidence="6">
    <location>
        <begin position="302"/>
        <end position="336"/>
    </location>
</feature>
<dbReference type="Pfam" id="PF12171">
    <property type="entry name" value="zf-C2H2_jaz"/>
    <property type="match status" value="1"/>
</dbReference>
<evidence type="ECO:0008006" key="9">
    <source>
        <dbReference type="Google" id="ProtNLM"/>
    </source>
</evidence>
<name>A0AAD8AGQ9_DIPPU</name>
<organism evidence="7 8">
    <name type="scientific">Diploptera punctata</name>
    <name type="common">Pacific beetle cockroach</name>
    <dbReference type="NCBI Taxonomy" id="6984"/>
    <lineage>
        <taxon>Eukaryota</taxon>
        <taxon>Metazoa</taxon>
        <taxon>Ecdysozoa</taxon>
        <taxon>Arthropoda</taxon>
        <taxon>Hexapoda</taxon>
        <taxon>Insecta</taxon>
        <taxon>Pterygota</taxon>
        <taxon>Neoptera</taxon>
        <taxon>Polyneoptera</taxon>
        <taxon>Dictyoptera</taxon>
        <taxon>Blattodea</taxon>
        <taxon>Blaberoidea</taxon>
        <taxon>Blaberidae</taxon>
        <taxon>Diplopterinae</taxon>
        <taxon>Diploptera</taxon>
    </lineage>
</organism>
<gene>
    <name evidence="7" type="ORF">L9F63_010866</name>
</gene>
<feature type="domain" description="C2H2-type" evidence="5">
    <location>
        <begin position="212"/>
        <end position="236"/>
    </location>
</feature>
<dbReference type="InterPro" id="IPR003604">
    <property type="entry name" value="Matrin/U1-like-C_Znf_C2H2"/>
</dbReference>
<evidence type="ECO:0000256" key="3">
    <source>
        <dbReference type="ARBA" id="ARBA00022833"/>
    </source>
</evidence>
<dbReference type="SMART" id="SM00451">
    <property type="entry name" value="ZnF_U1"/>
    <property type="match status" value="4"/>
</dbReference>
<evidence type="ECO:0000256" key="1">
    <source>
        <dbReference type="ARBA" id="ARBA00022723"/>
    </source>
</evidence>
<dbReference type="AlphaFoldDB" id="A0AAD8AGQ9"/>
<evidence type="ECO:0000256" key="2">
    <source>
        <dbReference type="ARBA" id="ARBA00022771"/>
    </source>
</evidence>
<feature type="domain" description="C2H2-type" evidence="5">
    <location>
        <begin position="148"/>
        <end position="172"/>
    </location>
</feature>
<dbReference type="InterPro" id="IPR052644">
    <property type="entry name" value="ZMAT3"/>
</dbReference>
<dbReference type="InterPro" id="IPR036236">
    <property type="entry name" value="Znf_C2H2_sf"/>
</dbReference>
<keyword evidence="3" id="KW-0862">Zinc</keyword>
<keyword evidence="2" id="KW-0863">Zinc-finger</keyword>
<sequence length="439" mass="48020">MAARMPGIRPYLGPPHLMGPGALPPPPPPPLPEYGTGSCSAPPSFRPGYDPYFRPRGPSMRDHRFGPPPPWASTGRGRGGVGNQTTKRSQPESQPRDVNTNKSLQDANGADNTRKRLLNHNGFRKIHALPNTKDPALPKELTSKFGPLKCELCKVSVNSTVQAKMHYTGKQHDKKVTQFLANWSRETGEPIPVRAKETATTAKKNPVDPQDLYCSVCDLALTSQQHAQQHYMGRNHQRALEGHAPLKAGYFNKETGRWQRTPQPEKVDPTGRFGIGKDFIAPQSTDPLGLMDTLKDQPPAKKGRFYCELCQVAATSQDQLDMHFNGAKHKKAEKAAGGGAAINTWKAPSSTAAPIPPPAPTDSILASVIKTDDSASRKAGIKDYSIYRTPSGQFYCQPCNLTLNSEAQFAQHCESKKHKFKLATVKKPNPNKSVGRIST</sequence>
<dbReference type="EMBL" id="JASPKZ010001217">
    <property type="protein sequence ID" value="KAJ9598470.1"/>
    <property type="molecule type" value="Genomic_DNA"/>
</dbReference>
<dbReference type="Gene3D" id="3.30.160.60">
    <property type="entry name" value="Classic Zinc Finger"/>
    <property type="match status" value="4"/>
</dbReference>
<reference evidence="7" key="1">
    <citation type="journal article" date="2023" name="IScience">
        <title>Live-bearing cockroach genome reveals convergent evolutionary mechanisms linked to viviparity in insects and beyond.</title>
        <authorList>
            <person name="Fouks B."/>
            <person name="Harrison M.C."/>
            <person name="Mikhailova A.A."/>
            <person name="Marchal E."/>
            <person name="English S."/>
            <person name="Carruthers M."/>
            <person name="Jennings E.C."/>
            <person name="Chiamaka E.L."/>
            <person name="Frigard R.A."/>
            <person name="Pippel M."/>
            <person name="Attardo G.M."/>
            <person name="Benoit J.B."/>
            <person name="Bornberg-Bauer E."/>
            <person name="Tobe S.S."/>
        </authorList>
    </citation>
    <scope>NUCLEOTIDE SEQUENCE</scope>
    <source>
        <strain evidence="7">Stay&amp;Tobe</strain>
    </source>
</reference>
<evidence type="ECO:0000259" key="6">
    <source>
        <dbReference type="SMART" id="SM00451"/>
    </source>
</evidence>
<dbReference type="PANTHER" id="PTHR46786">
    <property type="entry name" value="ZINC FINGER MATRIN-TYPE PROTEIN 3"/>
    <property type="match status" value="1"/>
</dbReference>
<reference evidence="7" key="2">
    <citation type="submission" date="2023-05" db="EMBL/GenBank/DDBJ databases">
        <authorList>
            <person name="Fouks B."/>
        </authorList>
    </citation>
    <scope>NUCLEOTIDE SEQUENCE</scope>
    <source>
        <strain evidence="7">Stay&amp;Tobe</strain>
        <tissue evidence="7">Testes</tissue>
    </source>
</reference>
<dbReference type="SMART" id="SM00355">
    <property type="entry name" value="ZnF_C2H2"/>
    <property type="match status" value="4"/>
</dbReference>
<dbReference type="SUPFAM" id="SSF57667">
    <property type="entry name" value="beta-beta-alpha zinc fingers"/>
    <property type="match status" value="4"/>
</dbReference>
<comment type="caution">
    <text evidence="7">The sequence shown here is derived from an EMBL/GenBank/DDBJ whole genome shotgun (WGS) entry which is preliminary data.</text>
</comment>
<feature type="domain" description="U1-type" evidence="6">
    <location>
        <begin position="209"/>
        <end position="243"/>
    </location>
</feature>